<dbReference type="PANTHER" id="PTHR31274">
    <property type="entry name" value="PROTEIN ECM3"/>
    <property type="match status" value="1"/>
</dbReference>
<dbReference type="EMBL" id="BLZA01000009">
    <property type="protein sequence ID" value="GHJ84613.1"/>
    <property type="molecule type" value="Genomic_DNA"/>
</dbReference>
<feature type="transmembrane region" description="Helical" evidence="6">
    <location>
        <begin position="41"/>
        <end position="64"/>
    </location>
</feature>
<sequence length="562" mass="60743">MTNVGNYIYSGFVPLLKMAITIACGFALAKKGMFPAAAARGASFVAMNVSLPALIFSAVVSAFSKDNIASLGPLCLNAIVYQFIGLALGWLIRECLYVPADFQWGILAATTWSNWGNLPIAVITTVATQSPFDKNVDPTLGTAYVAVFTLVYNITFFGMGGCKICAWDFRPGAAEVLPIKQRWARRRQAFRRLWGRARGTMEARRSPTLSLSDLPYAETPPQISTLANPELEKSMPPQDTIDDKLRPDAQDIISTGYANASGSQAPVISRYRSHQEVVATVQALHDTIQLAPVSSRVSRNRVIIPGREYDVPDDVVPKIRDSQEGPGRRPPRSRQSPALSTNAASAPAPANHPASEHSPQAKGGSASWYRTPLNILKLTLTPPSISLFFALPISLVQPLKALFVNVEGWSGGRIPFSPDGKPPLNWLLDTASFLGQICIPLGLILLGASFARLDLPKPLWKLPIAAIVAVTVAKMVILPVIGVLMTESLSNHTSLYPKDQKMLRFVAMFLSGTPSALNSLIMTMIYSPDGRADTLSAFLALQYVFMFISSTALAAVAFALIA</sequence>
<protein>
    <recommendedName>
        <fullName evidence="9">Auxin efflux carrier</fullName>
    </recommendedName>
</protein>
<evidence type="ECO:0000256" key="5">
    <source>
        <dbReference type="SAM" id="MobiDB-lite"/>
    </source>
</evidence>
<dbReference type="GO" id="GO:0016020">
    <property type="term" value="C:membrane"/>
    <property type="evidence" value="ECO:0007669"/>
    <property type="project" value="UniProtKB-SubCell"/>
</dbReference>
<evidence type="ECO:0000256" key="4">
    <source>
        <dbReference type="ARBA" id="ARBA00023136"/>
    </source>
</evidence>
<dbReference type="OrthoDB" id="435607at2759"/>
<feature type="transmembrane region" description="Helical" evidence="6">
    <location>
        <begin position="505"/>
        <end position="526"/>
    </location>
</feature>
<comment type="subcellular location">
    <subcellularLocation>
        <location evidence="1">Membrane</location>
        <topology evidence="1">Multi-pass membrane protein</topology>
    </subcellularLocation>
</comment>
<dbReference type="AlphaFoldDB" id="A0A8H3TP56"/>
<keyword evidence="8" id="KW-1185">Reference proteome</keyword>
<feature type="compositionally biased region" description="Basic and acidic residues" evidence="5">
    <location>
        <begin position="313"/>
        <end position="327"/>
    </location>
</feature>
<name>A0A8H3TP56_9TREE</name>
<evidence type="ECO:0008006" key="9">
    <source>
        <dbReference type="Google" id="ProtNLM"/>
    </source>
</evidence>
<feature type="transmembrane region" description="Helical" evidence="6">
    <location>
        <begin position="6"/>
        <end position="29"/>
    </location>
</feature>
<evidence type="ECO:0000256" key="1">
    <source>
        <dbReference type="ARBA" id="ARBA00004141"/>
    </source>
</evidence>
<dbReference type="InterPro" id="IPR040254">
    <property type="entry name" value="Ecm3-like"/>
</dbReference>
<organism evidence="7 8">
    <name type="scientific">Naganishia liquefaciens</name>
    <dbReference type="NCBI Taxonomy" id="104408"/>
    <lineage>
        <taxon>Eukaryota</taxon>
        <taxon>Fungi</taxon>
        <taxon>Dikarya</taxon>
        <taxon>Basidiomycota</taxon>
        <taxon>Agaricomycotina</taxon>
        <taxon>Tremellomycetes</taxon>
        <taxon>Filobasidiales</taxon>
        <taxon>Filobasidiaceae</taxon>
        <taxon>Naganishia</taxon>
    </lineage>
</organism>
<evidence type="ECO:0000313" key="7">
    <source>
        <dbReference type="EMBL" id="GHJ84613.1"/>
    </source>
</evidence>
<feature type="region of interest" description="Disordered" evidence="5">
    <location>
        <begin position="313"/>
        <end position="365"/>
    </location>
</feature>
<comment type="caution">
    <text evidence="7">The sequence shown here is derived from an EMBL/GenBank/DDBJ whole genome shotgun (WGS) entry which is preliminary data.</text>
</comment>
<keyword evidence="4 6" id="KW-0472">Membrane</keyword>
<gene>
    <name evidence="7" type="ORF">NliqN6_1015</name>
</gene>
<feature type="transmembrane region" description="Helical" evidence="6">
    <location>
        <begin position="143"/>
        <end position="162"/>
    </location>
</feature>
<keyword evidence="3 6" id="KW-1133">Transmembrane helix</keyword>
<dbReference type="Pfam" id="PF03547">
    <property type="entry name" value="Mem_trans"/>
    <property type="match status" value="1"/>
</dbReference>
<feature type="transmembrane region" description="Helical" evidence="6">
    <location>
        <begin position="462"/>
        <end position="485"/>
    </location>
</feature>
<feature type="transmembrane region" description="Helical" evidence="6">
    <location>
        <begin position="70"/>
        <end position="92"/>
    </location>
</feature>
<accession>A0A8H3TP56</accession>
<feature type="transmembrane region" description="Helical" evidence="6">
    <location>
        <begin position="538"/>
        <end position="561"/>
    </location>
</feature>
<reference evidence="7" key="1">
    <citation type="submission" date="2020-07" db="EMBL/GenBank/DDBJ databases">
        <title>Draft Genome Sequence of a Deep-Sea Yeast, Naganishia (Cryptococcus) liquefaciens strain N6.</title>
        <authorList>
            <person name="Han Y.W."/>
            <person name="Kajitani R."/>
            <person name="Morimoto H."/>
            <person name="Parhat M."/>
            <person name="Tsubouchi H."/>
            <person name="Bakenova O."/>
            <person name="Ogata M."/>
            <person name="Argunhan B."/>
            <person name="Aoki R."/>
            <person name="Kajiwara S."/>
            <person name="Itoh T."/>
            <person name="Iwasaki H."/>
        </authorList>
    </citation>
    <scope>NUCLEOTIDE SEQUENCE</scope>
    <source>
        <strain evidence="7">N6</strain>
    </source>
</reference>
<evidence type="ECO:0000313" key="8">
    <source>
        <dbReference type="Proteomes" id="UP000620104"/>
    </source>
</evidence>
<evidence type="ECO:0000256" key="6">
    <source>
        <dbReference type="SAM" id="Phobius"/>
    </source>
</evidence>
<dbReference type="Proteomes" id="UP000620104">
    <property type="component" value="Unassembled WGS sequence"/>
</dbReference>
<feature type="compositionally biased region" description="Low complexity" evidence="5">
    <location>
        <begin position="333"/>
        <end position="358"/>
    </location>
</feature>
<evidence type="ECO:0000256" key="2">
    <source>
        <dbReference type="ARBA" id="ARBA00022692"/>
    </source>
</evidence>
<dbReference type="PANTHER" id="PTHR31274:SF1">
    <property type="entry name" value="AGL149CP"/>
    <property type="match status" value="1"/>
</dbReference>
<evidence type="ECO:0000256" key="3">
    <source>
        <dbReference type="ARBA" id="ARBA00022989"/>
    </source>
</evidence>
<dbReference type="GO" id="GO:0055085">
    <property type="term" value="P:transmembrane transport"/>
    <property type="evidence" value="ECO:0007669"/>
    <property type="project" value="InterPro"/>
</dbReference>
<proteinExistence type="predicted"/>
<feature type="transmembrane region" description="Helical" evidence="6">
    <location>
        <begin position="426"/>
        <end position="450"/>
    </location>
</feature>
<dbReference type="InterPro" id="IPR004776">
    <property type="entry name" value="Mem_transp_PIN-like"/>
</dbReference>
<keyword evidence="2 6" id="KW-0812">Transmembrane</keyword>